<proteinExistence type="predicted"/>
<keyword evidence="1" id="KW-0812">Transmembrane</keyword>
<name>A0ABT5WXD4_9SPHN</name>
<evidence type="ECO:0000313" key="3">
    <source>
        <dbReference type="Proteomes" id="UP001216253"/>
    </source>
</evidence>
<keyword evidence="3" id="KW-1185">Reference proteome</keyword>
<organism evidence="2 3">
    <name type="scientific">Novosphingobium album</name>
    <name type="common">ex Liu et al. 2023</name>
    <dbReference type="NCBI Taxonomy" id="3031130"/>
    <lineage>
        <taxon>Bacteria</taxon>
        <taxon>Pseudomonadati</taxon>
        <taxon>Pseudomonadota</taxon>
        <taxon>Alphaproteobacteria</taxon>
        <taxon>Sphingomonadales</taxon>
        <taxon>Sphingomonadaceae</taxon>
        <taxon>Novosphingobium</taxon>
    </lineage>
</organism>
<feature type="transmembrane region" description="Helical" evidence="1">
    <location>
        <begin position="6"/>
        <end position="39"/>
    </location>
</feature>
<comment type="caution">
    <text evidence="2">The sequence shown here is derived from an EMBL/GenBank/DDBJ whole genome shotgun (WGS) entry which is preliminary data.</text>
</comment>
<evidence type="ECO:0000313" key="2">
    <source>
        <dbReference type="EMBL" id="MDE8654570.1"/>
    </source>
</evidence>
<evidence type="ECO:0000256" key="1">
    <source>
        <dbReference type="SAM" id="Phobius"/>
    </source>
</evidence>
<dbReference type="Proteomes" id="UP001216253">
    <property type="component" value="Unassembled WGS sequence"/>
</dbReference>
<keyword evidence="1" id="KW-0472">Membrane</keyword>
<reference evidence="2 3" key="1">
    <citation type="submission" date="2023-03" db="EMBL/GenBank/DDBJ databases">
        <title>NovoSphingobium album sp. nov. isolated from polycyclic aromatic hydrocarbons- and heavy-metal polluted soil.</title>
        <authorList>
            <person name="Liu Z."/>
            <person name="Wang K."/>
        </authorList>
    </citation>
    <scope>NUCLEOTIDE SEQUENCE [LARGE SCALE GENOMIC DNA]</scope>
    <source>
        <strain evidence="2 3">H3SJ31-1</strain>
    </source>
</reference>
<gene>
    <name evidence="2" type="ORF">PYV00_23000</name>
</gene>
<accession>A0ABT5WXD4</accession>
<evidence type="ECO:0008006" key="4">
    <source>
        <dbReference type="Google" id="ProtNLM"/>
    </source>
</evidence>
<sequence>MAILSQLFWGVTVGALTITFTAIAKLLALGGAIAGAAYGIMRWIRGRAG</sequence>
<dbReference type="EMBL" id="JARESE010000089">
    <property type="protein sequence ID" value="MDE8654570.1"/>
    <property type="molecule type" value="Genomic_DNA"/>
</dbReference>
<protein>
    <recommendedName>
        <fullName evidence="4">CTP synthetase</fullName>
    </recommendedName>
</protein>
<keyword evidence="1" id="KW-1133">Transmembrane helix</keyword>